<dbReference type="InterPro" id="IPR027417">
    <property type="entry name" value="P-loop_NTPase"/>
</dbReference>
<dbReference type="InterPro" id="IPR003593">
    <property type="entry name" value="AAA+_ATPase"/>
</dbReference>
<keyword evidence="2" id="KW-0472">Membrane</keyword>
<dbReference type="Pfam" id="PF00004">
    <property type="entry name" value="AAA"/>
    <property type="match status" value="1"/>
</dbReference>
<dbReference type="SUPFAM" id="SSF140990">
    <property type="entry name" value="FtsH protease domain-like"/>
    <property type="match status" value="1"/>
</dbReference>
<feature type="domain" description="AAA+ ATPase" evidence="3">
    <location>
        <begin position="490"/>
        <end position="631"/>
    </location>
</feature>
<dbReference type="SUPFAM" id="SSF52540">
    <property type="entry name" value="P-loop containing nucleoside triphosphate hydrolases"/>
    <property type="match status" value="1"/>
</dbReference>
<dbReference type="InterPro" id="IPR037219">
    <property type="entry name" value="Peptidase_M41-like"/>
</dbReference>
<dbReference type="Proteomes" id="UP001153555">
    <property type="component" value="Unassembled WGS sequence"/>
</dbReference>
<keyword evidence="4" id="KW-0378">Hydrolase</keyword>
<dbReference type="GO" id="GO:0004222">
    <property type="term" value="F:metalloendopeptidase activity"/>
    <property type="evidence" value="ECO:0007669"/>
    <property type="project" value="InterPro"/>
</dbReference>
<dbReference type="EMBL" id="CACSLK010027840">
    <property type="protein sequence ID" value="CAA0833428.1"/>
    <property type="molecule type" value="Genomic_DNA"/>
</dbReference>
<evidence type="ECO:0000313" key="4">
    <source>
        <dbReference type="EMBL" id="CAA0833428.1"/>
    </source>
</evidence>
<keyword evidence="4" id="KW-0645">Protease</keyword>
<dbReference type="GO" id="GO:0004176">
    <property type="term" value="F:ATP-dependent peptidase activity"/>
    <property type="evidence" value="ECO:0007669"/>
    <property type="project" value="InterPro"/>
</dbReference>
<evidence type="ECO:0000256" key="1">
    <source>
        <dbReference type="ARBA" id="ARBA00022946"/>
    </source>
</evidence>
<dbReference type="GO" id="GO:0009535">
    <property type="term" value="C:chloroplast thylakoid membrane"/>
    <property type="evidence" value="ECO:0007669"/>
    <property type="project" value="TreeGrafter"/>
</dbReference>
<keyword evidence="1" id="KW-0809">Transit peptide</keyword>
<proteinExistence type="predicted"/>
<dbReference type="Gene3D" id="3.40.50.300">
    <property type="entry name" value="P-loop containing nucleotide triphosphate hydrolases"/>
    <property type="match status" value="1"/>
</dbReference>
<comment type="caution">
    <text evidence="4">The sequence shown here is derived from an EMBL/GenBank/DDBJ whole genome shotgun (WGS) entry which is preliminary data.</text>
</comment>
<dbReference type="SMART" id="SM00382">
    <property type="entry name" value="AAA"/>
    <property type="match status" value="1"/>
</dbReference>
<organism evidence="4 5">
    <name type="scientific">Striga hermonthica</name>
    <name type="common">Purple witchweed</name>
    <name type="synonym">Buchnera hermonthica</name>
    <dbReference type="NCBI Taxonomy" id="68872"/>
    <lineage>
        <taxon>Eukaryota</taxon>
        <taxon>Viridiplantae</taxon>
        <taxon>Streptophyta</taxon>
        <taxon>Embryophyta</taxon>
        <taxon>Tracheophyta</taxon>
        <taxon>Spermatophyta</taxon>
        <taxon>Magnoliopsida</taxon>
        <taxon>eudicotyledons</taxon>
        <taxon>Gunneridae</taxon>
        <taxon>Pentapetalae</taxon>
        <taxon>asterids</taxon>
        <taxon>lamiids</taxon>
        <taxon>Lamiales</taxon>
        <taxon>Orobanchaceae</taxon>
        <taxon>Buchnereae</taxon>
        <taxon>Striga</taxon>
    </lineage>
</organism>
<evidence type="ECO:0000313" key="5">
    <source>
        <dbReference type="Proteomes" id="UP001153555"/>
    </source>
</evidence>
<evidence type="ECO:0000256" key="2">
    <source>
        <dbReference type="SAM" id="Phobius"/>
    </source>
</evidence>
<reference evidence="4" key="1">
    <citation type="submission" date="2019-12" db="EMBL/GenBank/DDBJ databases">
        <authorList>
            <person name="Scholes J."/>
        </authorList>
    </citation>
    <scope>NUCLEOTIDE SEQUENCE</scope>
</reference>
<feature type="transmembrane region" description="Helical" evidence="2">
    <location>
        <begin position="366"/>
        <end position="387"/>
    </location>
</feature>
<accession>A0A9N7NQF1</accession>
<name>A0A9N7NQF1_STRHE</name>
<dbReference type="OrthoDB" id="2016434at2759"/>
<dbReference type="GO" id="GO:0005524">
    <property type="term" value="F:ATP binding"/>
    <property type="evidence" value="ECO:0007669"/>
    <property type="project" value="InterPro"/>
</dbReference>
<dbReference type="FunFam" id="3.40.50.300:FF:001891">
    <property type="entry name" value="ATP-dependent zinc metalloprotease FtsH 3"/>
    <property type="match status" value="1"/>
</dbReference>
<keyword evidence="2" id="KW-0812">Transmembrane</keyword>
<dbReference type="Gene3D" id="1.20.58.760">
    <property type="entry name" value="Peptidase M41"/>
    <property type="match status" value="1"/>
</dbReference>
<gene>
    <name evidence="4" type="ORF">SHERM_28689</name>
</gene>
<dbReference type="PANTHER" id="PTHR23076">
    <property type="entry name" value="METALLOPROTEASE M41 FTSH"/>
    <property type="match status" value="1"/>
</dbReference>
<keyword evidence="2" id="KW-1133">Transmembrane helix</keyword>
<dbReference type="GO" id="GO:0016887">
    <property type="term" value="F:ATP hydrolysis activity"/>
    <property type="evidence" value="ECO:0007669"/>
    <property type="project" value="InterPro"/>
</dbReference>
<sequence length="981" mass="114412">MACSTSGEPDTKLSKEELWKELQNAHRLLQEQIILPNVLASQGAESLTGQDTTANAFHIEQELRNSRKMQKKLEDQIRKTMRKHGEERRYIAVMPPDEVVKGYPDIELKWMFGKKEVAVPRAVSLHLLHGWKKWREDVKMDLKQSLLGDSELGKKYIADRQERILRDRDRVTARTWYNEQRNRWELDPIAVPYAISRKLVEGARIRHDWAAMYVMLKGDDNEYYVDICEFEMLFEDFGGFDALYMRMLGANIPTAVQLMWIPFSELDFRQQFILSLEFCRQCFTLLWNSPIVLNPRKWAFEEFRNINEDIMVMIVFPLVEFVTYEVRMRLGMAWPEYSHVSIGPSWYLNWQYEAETSFTSRKKDVFLWHLWFLVKTAIYGYVMYHVFRFMRRKVPRVLGALGSGNSRRDSILRMLWRVKFYRRMKKMAKRKKLKGGVDPISTAFDRMKRIKDPPIRLKDFTNIEPMREEINEVVAFLQNPHAFQDMGARAPRGVLIVGEDGTGKKSLAMAIAAEAKVPLVQIKAKQLETDRMAGQSASNVRELFQIARDLAPVIIFVEDFDQFAGVRGKFIHTKKQDHESFINQLLVELDGFEKQDGVVLMATTQHLNQIDEALQRPGRMDRIFCLQQPIQAERERILRIAAKETMDEDLVDFVDWQKVAEKTAFLLPVELKYVPLSLEGNAFRSKFVDTDELMSYCSWFATFSPVVPKWVWKTKPAKKISKMLVDHLGLTLTKEDLQNVVELMEPYGQIRNGIEMLSPPLNWTRETKFPHAVWAAGRGLMAHLLPNFDVVEYLWLESSSWEGIAFSKITKARNEGSPYGNVETRAYLEKKLVFTFGSYVASGLLLPIGEESILPCLELKDAREIATRMVMQYGWGPDDSPTIYHHGNATTTLSMGDNFEYEMAARVEMQYQTFGKIDQSDLSTQQHSFSEVVKECHHLRHKLKHNWYHRYLFLPPHKLKFFSDFRLKYFACCNIASFPIK</sequence>
<dbReference type="InterPro" id="IPR003959">
    <property type="entry name" value="ATPase_AAA_core"/>
</dbReference>
<dbReference type="GO" id="GO:0006508">
    <property type="term" value="P:proteolysis"/>
    <property type="evidence" value="ECO:0007669"/>
    <property type="project" value="UniProtKB-KW"/>
</dbReference>
<keyword evidence="5" id="KW-1185">Reference proteome</keyword>
<dbReference type="AlphaFoldDB" id="A0A9N7NQF1"/>
<dbReference type="PANTHER" id="PTHR23076:SF58">
    <property type="entry name" value="INACTIVE ATP-DEPENDENT ZINC METALLOPROTEASE FTSHI 5, CHLOROPLASTIC-RELATED"/>
    <property type="match status" value="1"/>
</dbReference>
<evidence type="ECO:0000259" key="3">
    <source>
        <dbReference type="SMART" id="SM00382"/>
    </source>
</evidence>
<protein>
    <submittedName>
        <fullName evidence="4">FtsH extracellular protease family</fullName>
    </submittedName>
</protein>